<evidence type="ECO:0000256" key="6">
    <source>
        <dbReference type="HAMAP-Rule" id="MF_01186"/>
    </source>
</evidence>
<dbReference type="EMBL" id="VDUY01000001">
    <property type="protein sequence ID" value="TXL68255.1"/>
    <property type="molecule type" value="Genomic_DNA"/>
</dbReference>
<proteinExistence type="inferred from homology"/>
<keyword evidence="8" id="KW-1185">Reference proteome</keyword>
<gene>
    <name evidence="6" type="primary">lptE</name>
    <name evidence="7" type="ORF">FHP08_00725</name>
</gene>
<accession>A0A5C8P4V0</accession>
<name>A0A5C8P4V0_9BURK</name>
<comment type="similarity">
    <text evidence="6">Belongs to the LptE lipoprotein family.</text>
</comment>
<comment type="subcellular location">
    <subcellularLocation>
        <location evidence="6">Cell outer membrane</location>
        <topology evidence="6">Lipid-anchor</topology>
    </subcellularLocation>
</comment>
<comment type="function">
    <text evidence="6">Together with LptD, is involved in the assembly of lipopolysaccharide (LPS) at the surface of the outer membrane. Required for the proper assembly of LptD. Binds LPS and may serve as the LPS recognition site at the outer membrane.</text>
</comment>
<reference evidence="7 8" key="1">
    <citation type="submission" date="2019-06" db="EMBL/GenBank/DDBJ databases">
        <title>Quisquiliibacterium sp. nov., isolated from a maize field.</title>
        <authorList>
            <person name="Lin S.-Y."/>
            <person name="Tsai C.-F."/>
            <person name="Young C.-C."/>
        </authorList>
    </citation>
    <scope>NUCLEOTIDE SEQUENCE [LARGE SCALE GENOMIC DNA]</scope>
    <source>
        <strain evidence="7 8">CC-CFT501</strain>
    </source>
</reference>
<dbReference type="GO" id="GO:0015920">
    <property type="term" value="P:lipopolysaccharide transport"/>
    <property type="evidence" value="ECO:0007669"/>
    <property type="project" value="TreeGrafter"/>
</dbReference>
<dbReference type="RefSeq" id="WP_147702396.1">
    <property type="nucleotide sequence ID" value="NZ_VDUY01000001.1"/>
</dbReference>
<dbReference type="PROSITE" id="PS51257">
    <property type="entry name" value="PROKAR_LIPOPROTEIN"/>
    <property type="match status" value="1"/>
</dbReference>
<evidence type="ECO:0000313" key="8">
    <source>
        <dbReference type="Proteomes" id="UP000321548"/>
    </source>
</evidence>
<dbReference type="GO" id="GO:0009279">
    <property type="term" value="C:cell outer membrane"/>
    <property type="evidence" value="ECO:0007669"/>
    <property type="project" value="UniProtKB-SubCell"/>
</dbReference>
<keyword evidence="2 6" id="KW-0472">Membrane</keyword>
<keyword evidence="4 6" id="KW-0998">Cell outer membrane</keyword>
<keyword evidence="5 6" id="KW-0449">Lipoprotein</keyword>
<dbReference type="Gene3D" id="3.30.160.150">
    <property type="entry name" value="Lipoprotein like domain"/>
    <property type="match status" value="1"/>
</dbReference>
<dbReference type="PANTHER" id="PTHR38098:SF1">
    <property type="entry name" value="LPS-ASSEMBLY LIPOPROTEIN LPTE"/>
    <property type="match status" value="1"/>
</dbReference>
<comment type="subunit">
    <text evidence="6">Component of the lipopolysaccharide transport and assembly complex. Interacts with LptD.</text>
</comment>
<dbReference type="GO" id="GO:0001530">
    <property type="term" value="F:lipopolysaccharide binding"/>
    <property type="evidence" value="ECO:0007669"/>
    <property type="project" value="TreeGrafter"/>
</dbReference>
<dbReference type="InterPro" id="IPR007485">
    <property type="entry name" value="LPS_assembly_LptE"/>
</dbReference>
<dbReference type="OrthoDB" id="5298094at2"/>
<evidence type="ECO:0000256" key="3">
    <source>
        <dbReference type="ARBA" id="ARBA00023139"/>
    </source>
</evidence>
<comment type="caution">
    <text evidence="7">The sequence shown here is derived from an EMBL/GenBank/DDBJ whole genome shotgun (WGS) entry which is preliminary data.</text>
</comment>
<dbReference type="PANTHER" id="PTHR38098">
    <property type="entry name" value="LPS-ASSEMBLY LIPOPROTEIN LPTE"/>
    <property type="match status" value="1"/>
</dbReference>
<dbReference type="GO" id="GO:0043165">
    <property type="term" value="P:Gram-negative-bacterium-type cell outer membrane assembly"/>
    <property type="evidence" value="ECO:0007669"/>
    <property type="project" value="UniProtKB-UniRule"/>
</dbReference>
<evidence type="ECO:0000313" key="7">
    <source>
        <dbReference type="EMBL" id="TXL68255.1"/>
    </source>
</evidence>
<dbReference type="Proteomes" id="UP000321548">
    <property type="component" value="Unassembled WGS sequence"/>
</dbReference>
<evidence type="ECO:0000256" key="1">
    <source>
        <dbReference type="ARBA" id="ARBA00022729"/>
    </source>
</evidence>
<evidence type="ECO:0000256" key="2">
    <source>
        <dbReference type="ARBA" id="ARBA00023136"/>
    </source>
</evidence>
<dbReference type="HAMAP" id="MF_01186">
    <property type="entry name" value="LPS_assembly_LptE"/>
    <property type="match status" value="1"/>
</dbReference>
<dbReference type="AlphaFoldDB" id="A0A5C8P4V0"/>
<keyword evidence="1 6" id="KW-0732">Signal</keyword>
<protein>
    <recommendedName>
        <fullName evidence="6">LPS-assembly lipoprotein LptE</fullName>
    </recommendedName>
</protein>
<keyword evidence="3 6" id="KW-0564">Palmitate</keyword>
<evidence type="ECO:0000256" key="5">
    <source>
        <dbReference type="ARBA" id="ARBA00023288"/>
    </source>
</evidence>
<organism evidence="7 8">
    <name type="scientific">Zeimonas arvi</name>
    <dbReference type="NCBI Taxonomy" id="2498847"/>
    <lineage>
        <taxon>Bacteria</taxon>
        <taxon>Pseudomonadati</taxon>
        <taxon>Pseudomonadota</taxon>
        <taxon>Betaproteobacteria</taxon>
        <taxon>Burkholderiales</taxon>
        <taxon>Burkholderiaceae</taxon>
        <taxon>Zeimonas</taxon>
    </lineage>
</organism>
<evidence type="ECO:0000256" key="4">
    <source>
        <dbReference type="ARBA" id="ARBA00023237"/>
    </source>
</evidence>
<dbReference type="GO" id="GO:1990351">
    <property type="term" value="C:transporter complex"/>
    <property type="evidence" value="ECO:0007669"/>
    <property type="project" value="TreeGrafter"/>
</dbReference>
<sequence>MRRRLFAAGLLGAASLLAGCGFRLRRSAALPFRTLYTGFAPTSAIGAEFRRLVRVAEDTELVDDPKKAEARLEVLREQREREVVAFSTTGRPREYQLRLRFGFRVVDAQSRELLPPTELVLSRDITSTDIEVVAKQQEEELLFRDMQSDLVQQLLRRLAAIPRP</sequence>
<dbReference type="Pfam" id="PF04390">
    <property type="entry name" value="LptE"/>
    <property type="match status" value="1"/>
</dbReference>